<evidence type="ECO:0000259" key="1">
    <source>
        <dbReference type="SMART" id="SM00642"/>
    </source>
</evidence>
<sequence length="567" mass="65200">MGKDQKIIIYQVLPRLFGNASNRCQQGGDIHTNGCGKMADFTAKALGEIRHLGATHVWYTGLIEHATQTDYRRYNIRPDHPAVVKGKAGSPYAIKDYYDIDPDLAKDVPGRMKEFENLVQRTHRNGLGFIMDFVPNHVAREYDSDACPDGVVPLGKNDRPDHAFDPVNNFYYIPGTPLQGQFDMQADAPEAYQECPAKATGNDRFDAYPGINDWYETVKLNYGVDYVGGHTCHFSPIPDTWHKMRDILLFWASKGIDGFRCDMAEMVPVEFWEWAIPQVKSRYPQLLFIAEVYNPSLYRKYIYRGRFDYLYDKVGLYDTLRAIVCGRESATAITYRWQELDNIKEHMLNFLENHDEQRIASDFFAGEPWKAIPALVVSACMGSNPMMIYFGQEFGERGMDAEGFSGQDGRTTIFDYWSVDTVRRWRDGGKFDGRMLTDDEKRIQALYRRILTLCNTEASIRRGSFFDLMYANRGGWRFNEHRQYAFLRKWGKEVLLCVANFDPQKVDVAVNVPEHAFECLQMSPMEQCRATDLLTDESFILGFVPYRPAEVSVEGYSARLLKIVLPE</sequence>
<dbReference type="InterPro" id="IPR017853">
    <property type="entry name" value="GH"/>
</dbReference>
<dbReference type="PANTHER" id="PTHR10357:SF205">
    <property type="entry name" value="O-GLYCOSYL HYDROLASE FAMILY 13"/>
    <property type="match status" value="1"/>
</dbReference>
<feature type="domain" description="Glycosyl hydrolase family 13 catalytic" evidence="1">
    <location>
        <begin position="11"/>
        <end position="423"/>
    </location>
</feature>
<dbReference type="Gene3D" id="3.20.20.80">
    <property type="entry name" value="Glycosidases"/>
    <property type="match status" value="2"/>
</dbReference>
<reference evidence="2" key="2">
    <citation type="submission" date="2021-04" db="EMBL/GenBank/DDBJ databases">
        <authorList>
            <person name="Gilroy R."/>
        </authorList>
    </citation>
    <scope>NUCLEOTIDE SEQUENCE</scope>
    <source>
        <strain evidence="2">B3-3758</strain>
    </source>
</reference>
<dbReference type="GO" id="GO:0009313">
    <property type="term" value="P:oligosaccharide catabolic process"/>
    <property type="evidence" value="ECO:0007669"/>
    <property type="project" value="TreeGrafter"/>
</dbReference>
<dbReference type="Proteomes" id="UP000824236">
    <property type="component" value="Unassembled WGS sequence"/>
</dbReference>
<comment type="caution">
    <text evidence="2">The sequence shown here is derived from an EMBL/GenBank/DDBJ whole genome shotgun (WGS) entry which is preliminary data.</text>
</comment>
<evidence type="ECO:0000313" key="3">
    <source>
        <dbReference type="Proteomes" id="UP000824236"/>
    </source>
</evidence>
<dbReference type="AlphaFoldDB" id="A0A9E2KHP5"/>
<dbReference type="EMBL" id="JAHLFO010000155">
    <property type="protein sequence ID" value="MBU3815063.1"/>
    <property type="molecule type" value="Genomic_DNA"/>
</dbReference>
<gene>
    <name evidence="2" type="ORF">H9791_11320</name>
</gene>
<dbReference type="PANTHER" id="PTHR10357">
    <property type="entry name" value="ALPHA-AMYLASE FAMILY MEMBER"/>
    <property type="match status" value="1"/>
</dbReference>
<accession>A0A9E2KHP5</accession>
<dbReference type="CDD" id="cd11349">
    <property type="entry name" value="AmyAc_3"/>
    <property type="match status" value="1"/>
</dbReference>
<dbReference type="InterPro" id="IPR006047">
    <property type="entry name" value="GH13_cat_dom"/>
</dbReference>
<dbReference type="SMART" id="SM00642">
    <property type="entry name" value="Aamy"/>
    <property type="match status" value="1"/>
</dbReference>
<protein>
    <submittedName>
        <fullName evidence="2">Alpha-amylase</fullName>
    </submittedName>
</protein>
<reference evidence="2" key="1">
    <citation type="journal article" date="2021" name="PeerJ">
        <title>Extensive microbial diversity within the chicken gut microbiome revealed by metagenomics and culture.</title>
        <authorList>
            <person name="Gilroy R."/>
            <person name="Ravi A."/>
            <person name="Getino M."/>
            <person name="Pursley I."/>
            <person name="Horton D.L."/>
            <person name="Alikhan N.F."/>
            <person name="Baker D."/>
            <person name="Gharbi K."/>
            <person name="Hall N."/>
            <person name="Watson M."/>
            <person name="Adriaenssens E.M."/>
            <person name="Foster-Nyarko E."/>
            <person name="Jarju S."/>
            <person name="Secka A."/>
            <person name="Antonio M."/>
            <person name="Oren A."/>
            <person name="Chaudhuri R.R."/>
            <person name="La Ragione R."/>
            <person name="Hildebrand F."/>
            <person name="Pallen M.J."/>
        </authorList>
    </citation>
    <scope>NUCLEOTIDE SEQUENCE</scope>
    <source>
        <strain evidence="2">B3-3758</strain>
    </source>
</reference>
<dbReference type="SUPFAM" id="SSF51011">
    <property type="entry name" value="Glycosyl hydrolase domain"/>
    <property type="match status" value="1"/>
</dbReference>
<evidence type="ECO:0000313" key="2">
    <source>
        <dbReference type="EMBL" id="MBU3815063.1"/>
    </source>
</evidence>
<name>A0A9E2KHP5_9BACE</name>
<dbReference type="GO" id="GO:0004556">
    <property type="term" value="F:alpha-amylase activity"/>
    <property type="evidence" value="ECO:0007669"/>
    <property type="project" value="TreeGrafter"/>
</dbReference>
<organism evidence="2 3">
    <name type="scientific">Candidatus Bacteroides intestinipullorum</name>
    <dbReference type="NCBI Taxonomy" id="2838471"/>
    <lineage>
        <taxon>Bacteria</taxon>
        <taxon>Pseudomonadati</taxon>
        <taxon>Bacteroidota</taxon>
        <taxon>Bacteroidia</taxon>
        <taxon>Bacteroidales</taxon>
        <taxon>Bacteroidaceae</taxon>
        <taxon>Bacteroides</taxon>
    </lineage>
</organism>
<dbReference type="Pfam" id="PF00128">
    <property type="entry name" value="Alpha-amylase"/>
    <property type="match status" value="2"/>
</dbReference>
<proteinExistence type="predicted"/>
<dbReference type="SUPFAM" id="SSF51445">
    <property type="entry name" value="(Trans)glycosidases"/>
    <property type="match status" value="1"/>
</dbReference>